<dbReference type="Gene3D" id="3.90.550.10">
    <property type="entry name" value="Spore Coat Polysaccharide Biosynthesis Protein SpsA, Chain A"/>
    <property type="match status" value="1"/>
</dbReference>
<accession>A0A9X1SD43</accession>
<sequence>MVSAVLLAAGSGTRLGLGPKALLPFNGAPLIEHLAGVLAGGGCSRVIVVLGAESRRVRATANLSGAHVLTNPDWETGMGSSFRAGTAEALRLAPEEPVLVALSDQPGLSVQTVARLISRGAPARVSCAGYRLENGGLKRGHPVLFAPQLARAAAAGARGDAGARTFLAAHPGLVDLVECGSEPDGLDIDTPADLILLKRPLPSSGPLPGSGPLPSSGPLPGSGSVNGPGA</sequence>
<dbReference type="PANTHER" id="PTHR43777:SF1">
    <property type="entry name" value="MOLYBDENUM COFACTOR CYTIDYLYLTRANSFERASE"/>
    <property type="match status" value="1"/>
</dbReference>
<evidence type="ECO:0000256" key="1">
    <source>
        <dbReference type="SAM" id="MobiDB-lite"/>
    </source>
</evidence>
<gene>
    <name evidence="3" type="ORF">LJ757_01390</name>
</gene>
<feature type="compositionally biased region" description="Pro residues" evidence="1">
    <location>
        <begin position="203"/>
        <end position="217"/>
    </location>
</feature>
<organism evidence="3 4">
    <name type="scientific">Arthrobacter caoxuetaonis</name>
    <dbReference type="NCBI Taxonomy" id="2886935"/>
    <lineage>
        <taxon>Bacteria</taxon>
        <taxon>Bacillati</taxon>
        <taxon>Actinomycetota</taxon>
        <taxon>Actinomycetes</taxon>
        <taxon>Micrococcales</taxon>
        <taxon>Micrococcaceae</taxon>
        <taxon>Arthrobacter</taxon>
    </lineage>
</organism>
<dbReference type="Pfam" id="PF12804">
    <property type="entry name" value="NTP_transf_3"/>
    <property type="match status" value="1"/>
</dbReference>
<dbReference type="CDD" id="cd04182">
    <property type="entry name" value="GT_2_like_f"/>
    <property type="match status" value="1"/>
</dbReference>
<dbReference type="GO" id="GO:0016779">
    <property type="term" value="F:nucleotidyltransferase activity"/>
    <property type="evidence" value="ECO:0007669"/>
    <property type="project" value="UniProtKB-ARBA"/>
</dbReference>
<dbReference type="RefSeq" id="WP_227894186.1">
    <property type="nucleotide sequence ID" value="NZ_CP099466.1"/>
</dbReference>
<evidence type="ECO:0000259" key="2">
    <source>
        <dbReference type="Pfam" id="PF12804"/>
    </source>
</evidence>
<proteinExistence type="predicted"/>
<dbReference type="InterPro" id="IPR029044">
    <property type="entry name" value="Nucleotide-diphossugar_trans"/>
</dbReference>
<protein>
    <submittedName>
        <fullName evidence="3">Nucleotidyltransferase family protein</fullName>
    </submittedName>
</protein>
<dbReference type="SUPFAM" id="SSF53448">
    <property type="entry name" value="Nucleotide-diphospho-sugar transferases"/>
    <property type="match status" value="1"/>
</dbReference>
<dbReference type="EMBL" id="JAJFZV010000001">
    <property type="protein sequence ID" value="MCC3296459.1"/>
    <property type="molecule type" value="Genomic_DNA"/>
</dbReference>
<name>A0A9X1SD43_9MICC</name>
<reference evidence="3" key="1">
    <citation type="submission" date="2021-10" db="EMBL/GenBank/DDBJ databases">
        <title>Novel species in genus Arthrobacter.</title>
        <authorList>
            <person name="Liu Y."/>
        </authorList>
    </citation>
    <scope>NUCLEOTIDE SEQUENCE</scope>
    <source>
        <strain evidence="3">Zg-Y453</strain>
    </source>
</reference>
<keyword evidence="4" id="KW-1185">Reference proteome</keyword>
<dbReference type="PANTHER" id="PTHR43777">
    <property type="entry name" value="MOLYBDENUM COFACTOR CYTIDYLYLTRANSFERASE"/>
    <property type="match status" value="1"/>
</dbReference>
<evidence type="ECO:0000313" key="3">
    <source>
        <dbReference type="EMBL" id="MCC3296459.1"/>
    </source>
</evidence>
<dbReference type="Proteomes" id="UP001139158">
    <property type="component" value="Unassembled WGS sequence"/>
</dbReference>
<feature type="domain" description="MobA-like NTP transferase" evidence="2">
    <location>
        <begin position="4"/>
        <end position="170"/>
    </location>
</feature>
<dbReference type="AlphaFoldDB" id="A0A9X1SD43"/>
<evidence type="ECO:0000313" key="4">
    <source>
        <dbReference type="Proteomes" id="UP001139158"/>
    </source>
</evidence>
<comment type="caution">
    <text evidence="3">The sequence shown here is derived from an EMBL/GenBank/DDBJ whole genome shotgun (WGS) entry which is preliminary data.</text>
</comment>
<dbReference type="InterPro" id="IPR025877">
    <property type="entry name" value="MobA-like_NTP_Trfase"/>
</dbReference>
<feature type="region of interest" description="Disordered" evidence="1">
    <location>
        <begin position="199"/>
        <end position="230"/>
    </location>
</feature>